<accession>A0ABV1JFZ5</accession>
<gene>
    <name evidence="7" type="ORF">AAA083_09695</name>
</gene>
<protein>
    <submittedName>
        <fullName evidence="7">Ferric reductase-like transmembrane domain-containing protein</fullName>
    </submittedName>
</protein>
<evidence type="ECO:0000256" key="1">
    <source>
        <dbReference type="ARBA" id="ARBA00004141"/>
    </source>
</evidence>
<keyword evidence="3 5" id="KW-1133">Transmembrane helix</keyword>
<dbReference type="RefSeq" id="WP_102374392.1">
    <property type="nucleotide sequence ID" value="NZ_JBBNOP010000007.1"/>
</dbReference>
<reference evidence="7 8" key="1">
    <citation type="submission" date="2024-04" db="EMBL/GenBank/DDBJ databases">
        <title>Human intestinal bacterial collection.</title>
        <authorList>
            <person name="Pauvert C."/>
            <person name="Hitch T.C.A."/>
            <person name="Clavel T."/>
        </authorList>
    </citation>
    <scope>NUCLEOTIDE SEQUENCE [LARGE SCALE GENOMIC DNA]</scope>
    <source>
        <strain evidence="7 8">CLA-KB-H42</strain>
    </source>
</reference>
<feature type="transmembrane region" description="Helical" evidence="5">
    <location>
        <begin position="168"/>
        <end position="189"/>
    </location>
</feature>
<keyword evidence="2 5" id="KW-0812">Transmembrane</keyword>
<evidence type="ECO:0000256" key="4">
    <source>
        <dbReference type="ARBA" id="ARBA00023136"/>
    </source>
</evidence>
<evidence type="ECO:0000256" key="5">
    <source>
        <dbReference type="SAM" id="Phobius"/>
    </source>
</evidence>
<feature type="transmembrane region" description="Helical" evidence="5">
    <location>
        <begin position="97"/>
        <end position="116"/>
    </location>
</feature>
<evidence type="ECO:0000313" key="8">
    <source>
        <dbReference type="Proteomes" id="UP001487305"/>
    </source>
</evidence>
<keyword evidence="8" id="KW-1185">Reference proteome</keyword>
<evidence type="ECO:0000313" key="7">
    <source>
        <dbReference type="EMBL" id="MEQ3363246.1"/>
    </source>
</evidence>
<evidence type="ECO:0000256" key="2">
    <source>
        <dbReference type="ARBA" id="ARBA00022692"/>
    </source>
</evidence>
<organism evidence="7 8">
    <name type="scientific">Raoultibacter massiliensis</name>
    <dbReference type="NCBI Taxonomy" id="1852371"/>
    <lineage>
        <taxon>Bacteria</taxon>
        <taxon>Bacillati</taxon>
        <taxon>Actinomycetota</taxon>
        <taxon>Coriobacteriia</taxon>
        <taxon>Eggerthellales</taxon>
        <taxon>Eggerthellaceae</taxon>
        <taxon>Raoultibacter</taxon>
    </lineage>
</organism>
<proteinExistence type="predicted"/>
<comment type="caution">
    <text evidence="7">The sequence shown here is derived from an EMBL/GenBank/DDBJ whole genome shotgun (WGS) entry which is preliminary data.</text>
</comment>
<dbReference type="InterPro" id="IPR013130">
    <property type="entry name" value="Fe3_Rdtase_TM_dom"/>
</dbReference>
<dbReference type="Proteomes" id="UP001487305">
    <property type="component" value="Unassembled WGS sequence"/>
</dbReference>
<feature type="transmembrane region" description="Helical" evidence="5">
    <location>
        <begin position="57"/>
        <end position="77"/>
    </location>
</feature>
<dbReference type="Pfam" id="PF01794">
    <property type="entry name" value="Ferric_reduct"/>
    <property type="match status" value="1"/>
</dbReference>
<evidence type="ECO:0000259" key="6">
    <source>
        <dbReference type="Pfam" id="PF01794"/>
    </source>
</evidence>
<feature type="transmembrane region" description="Helical" evidence="5">
    <location>
        <begin position="26"/>
        <end position="45"/>
    </location>
</feature>
<name>A0ABV1JFZ5_9ACTN</name>
<evidence type="ECO:0000256" key="3">
    <source>
        <dbReference type="ARBA" id="ARBA00022989"/>
    </source>
</evidence>
<feature type="transmembrane region" description="Helical" evidence="5">
    <location>
        <begin position="195"/>
        <end position="215"/>
    </location>
</feature>
<feature type="domain" description="Ferric oxidoreductase" evidence="6">
    <location>
        <begin position="64"/>
        <end position="175"/>
    </location>
</feature>
<keyword evidence="4 5" id="KW-0472">Membrane</keyword>
<sequence length="233" mass="25699">MNFIIVLVCATVAVLLLRKPLMKYPMVFYALAVLLNIMYVAHAFVPYPELVRRGLFLLMQKCTLSLALFTVVMFVGVFRKDSRAGLSLRPVRAELSILACLLAVGHMAMYLLSFAPRLADIGALDGRFALFFATAMALLALLLVLGVTSVKGVKRRMDASAWKKLQKWAYVFFGLIYVHLVSILLPSALLQGVTAQISIAVYTVLFGSYATLRIYRAVSDRGEGRAKLAESVA</sequence>
<dbReference type="EMBL" id="JBBNOP010000007">
    <property type="protein sequence ID" value="MEQ3363246.1"/>
    <property type="molecule type" value="Genomic_DNA"/>
</dbReference>
<comment type="subcellular location">
    <subcellularLocation>
        <location evidence="1">Membrane</location>
        <topology evidence="1">Multi-pass membrane protein</topology>
    </subcellularLocation>
</comment>
<feature type="transmembrane region" description="Helical" evidence="5">
    <location>
        <begin position="128"/>
        <end position="147"/>
    </location>
</feature>